<dbReference type="EMBL" id="CP016898">
    <property type="protein sequence ID" value="APV37722.1"/>
    <property type="molecule type" value="Genomic_DNA"/>
</dbReference>
<evidence type="ECO:0000313" key="1">
    <source>
        <dbReference type="EMBL" id="APV37722.1"/>
    </source>
</evidence>
<dbReference type="Proteomes" id="UP000185674">
    <property type="component" value="Plasmid pGFJ2"/>
</dbReference>
<organism evidence="1 2">
    <name type="scientific">Acinetobacter soli</name>
    <dbReference type="NCBI Taxonomy" id="487316"/>
    <lineage>
        <taxon>Bacteria</taxon>
        <taxon>Pseudomonadati</taxon>
        <taxon>Pseudomonadota</taxon>
        <taxon>Gammaproteobacteria</taxon>
        <taxon>Moraxellales</taxon>
        <taxon>Moraxellaceae</taxon>
        <taxon>Acinetobacter</taxon>
    </lineage>
</organism>
<gene>
    <name evidence="1" type="ORF">BEN76_16880</name>
</gene>
<sequence>MSINEYLNEIRRVIELNKNKTNFNQKLFQYEIGVDETWDHSLISQRVYKTREHSDVVRIAAGTSYFHEKLEQKIILLPVLAEIIRLRREYGVNNAQ</sequence>
<keyword evidence="1" id="KW-0614">Plasmid</keyword>
<evidence type="ECO:0000313" key="2">
    <source>
        <dbReference type="Proteomes" id="UP000185674"/>
    </source>
</evidence>
<protein>
    <submittedName>
        <fullName evidence="1">Uncharacterized protein</fullName>
    </submittedName>
</protein>
<accession>A0A1P8ENQ0</accession>
<geneLocation type="plasmid" evidence="2">
    <name>pgfj2</name>
</geneLocation>
<reference evidence="1 2" key="1">
    <citation type="submission" date="2016-08" db="EMBL/GenBank/DDBJ databases">
        <title>Complete genome sequence of Acinetobacter baylyi strain GFJ2.</title>
        <authorList>
            <person name="Tabata M."/>
            <person name="Kuboki S."/>
            <person name="Gibu N."/>
            <person name="Kinouchi Y."/>
            <person name="Vangnai A."/>
            <person name="Kasai D."/>
            <person name="Fukuda M."/>
        </authorList>
    </citation>
    <scope>NUCLEOTIDE SEQUENCE [LARGE SCALE GENOMIC DNA]</scope>
    <source>
        <strain evidence="1 2">GFJ2</strain>
        <plasmid evidence="2">Plasmid pgfj2</plasmid>
    </source>
</reference>
<dbReference type="RefSeq" id="WP_076033730.1">
    <property type="nucleotide sequence ID" value="NZ_CP016898.1"/>
</dbReference>
<dbReference type="KEGG" id="asol:BEN76_16880"/>
<name>A0A1P8ENQ0_9GAMM</name>
<proteinExistence type="predicted"/>
<dbReference type="AlphaFoldDB" id="A0A1P8ENQ0"/>